<dbReference type="Gene3D" id="1.20.1600.10">
    <property type="entry name" value="Outer membrane efflux proteins (OEP)"/>
    <property type="match status" value="1"/>
</dbReference>
<evidence type="ECO:0000313" key="5">
    <source>
        <dbReference type="Proteomes" id="UP000076128"/>
    </source>
</evidence>
<proteinExistence type="inferred from homology"/>
<keyword evidence="2" id="KW-0812">Transmembrane</keyword>
<keyword evidence="2" id="KW-0564">Palmitate</keyword>
<evidence type="ECO:0000256" key="1">
    <source>
        <dbReference type="ARBA" id="ARBA00007613"/>
    </source>
</evidence>
<dbReference type="SUPFAM" id="SSF56954">
    <property type="entry name" value="Outer membrane efflux proteins (OEP)"/>
    <property type="match status" value="1"/>
</dbReference>
<keyword evidence="2" id="KW-0472">Membrane</keyword>
<evidence type="ECO:0000313" key="4">
    <source>
        <dbReference type="EMBL" id="AMY68902.1"/>
    </source>
</evidence>
<name>A0A159Z1S6_9RHOB</name>
<dbReference type="RefSeq" id="WP_236938057.1">
    <property type="nucleotide sequence ID" value="NZ_CP012661.1"/>
</dbReference>
<dbReference type="PANTHER" id="PTHR30203:SF32">
    <property type="entry name" value="CATION EFFLUX SYSTEM PROTEIN CUSC"/>
    <property type="match status" value="1"/>
</dbReference>
<dbReference type="EMBL" id="CP012661">
    <property type="protein sequence ID" value="AMY68902.1"/>
    <property type="molecule type" value="Genomic_DNA"/>
</dbReference>
<evidence type="ECO:0000256" key="2">
    <source>
        <dbReference type="RuleBase" id="RU362097"/>
    </source>
</evidence>
<gene>
    <name evidence="4" type="ORF">AKL17_1650</name>
</gene>
<feature type="chain" id="PRO_5007747463" evidence="2">
    <location>
        <begin position="25"/>
        <end position="461"/>
    </location>
</feature>
<dbReference type="KEGG" id="daa:AKL17_1650"/>
<keyword evidence="5" id="KW-1185">Reference proteome</keyword>
<dbReference type="Gene3D" id="2.20.200.10">
    <property type="entry name" value="Outer membrane efflux proteins (OEP)"/>
    <property type="match status" value="1"/>
</dbReference>
<keyword evidence="2" id="KW-0732">Signal</keyword>
<dbReference type="PANTHER" id="PTHR30203">
    <property type="entry name" value="OUTER MEMBRANE CATION EFFLUX PROTEIN"/>
    <property type="match status" value="1"/>
</dbReference>
<dbReference type="Pfam" id="PF02321">
    <property type="entry name" value="OEP"/>
    <property type="match status" value="2"/>
</dbReference>
<keyword evidence="3" id="KW-0175">Coiled coil</keyword>
<accession>A0A159Z1S6</accession>
<dbReference type="GO" id="GO:0015562">
    <property type="term" value="F:efflux transmembrane transporter activity"/>
    <property type="evidence" value="ECO:0007669"/>
    <property type="project" value="InterPro"/>
</dbReference>
<dbReference type="PATRIC" id="fig|1335048.3.peg.1714"/>
<dbReference type="AlphaFoldDB" id="A0A159Z1S6"/>
<dbReference type="NCBIfam" id="TIGR01845">
    <property type="entry name" value="outer_NodT"/>
    <property type="match status" value="1"/>
</dbReference>
<keyword evidence="2" id="KW-0449">Lipoprotein</keyword>
<comment type="similarity">
    <text evidence="1 2">Belongs to the outer membrane factor (OMF) (TC 1.B.17) family.</text>
</comment>
<reference evidence="4 5" key="1">
    <citation type="submission" date="2015-09" db="EMBL/GenBank/DDBJ databases">
        <title>Complete genome sequence of Defluviimonas alba cai42t isolated from an oilfield in Xinjiang.</title>
        <authorList>
            <person name="Geng S."/>
            <person name="Pan X."/>
            <person name="Wu X."/>
        </authorList>
    </citation>
    <scope>NUCLEOTIDE SEQUENCE [LARGE SCALE GENOMIC DNA]</scope>
    <source>
        <strain evidence="5">cai42</strain>
    </source>
</reference>
<comment type="subcellular location">
    <subcellularLocation>
        <location evidence="2">Cell membrane</location>
        <topology evidence="2">Lipid-anchor</topology>
    </subcellularLocation>
</comment>
<protein>
    <submittedName>
        <fullName evidence="4">Nodulation protein</fullName>
    </submittedName>
</protein>
<dbReference type="InterPro" id="IPR003423">
    <property type="entry name" value="OMP_efflux"/>
</dbReference>
<dbReference type="InterPro" id="IPR010131">
    <property type="entry name" value="MdtP/NodT-like"/>
</dbReference>
<keyword evidence="2" id="KW-1134">Transmembrane beta strand</keyword>
<feature type="coiled-coil region" evidence="3">
    <location>
        <begin position="366"/>
        <end position="443"/>
    </location>
</feature>
<sequence>MTFQPPCRTALSLAALLMISACVAVGPDPTDLPELHLPAAFDEGGGGTAGQVGANAFWLEYQDRILSQLIAAGLSTSLDIIQANERIRAAAADLRATHPLASQISGEPGSVSRVRSGGDGMATGYSSSASLSAGFVFDLFGGAQRARQGATAAYASAEAQLEVTRLAWLAEVISAYSEARFNQQALALTRETIRARQGTLEVTNNMLSLGVASNYDIARTEALLHIAQADLPNYQAGFNAQVYRLSTLLNLQTGPLMAQMQRGSGALRIPPGPGTGVPADLLRNRPDLRAAQQDLVQALAAVGVATADMLPSLSLTGTVSDTGGATAWGFGPRLSLPVANQGVLQAIRARRLSEARSADLTWRSLVVTAVEDVQAAQSNLKRLRQRVTALDRAADSYDRAYDLALANFKGGGLPLVDLLDADLQRAEARLQAASARNDAAREWTALQIATGAGAAVVGIGN</sequence>
<organism evidence="4 5">
    <name type="scientific">Frigidibacter mobilis</name>
    <dbReference type="NCBI Taxonomy" id="1335048"/>
    <lineage>
        <taxon>Bacteria</taxon>
        <taxon>Pseudomonadati</taxon>
        <taxon>Pseudomonadota</taxon>
        <taxon>Alphaproteobacteria</taxon>
        <taxon>Rhodobacterales</taxon>
        <taxon>Paracoccaceae</taxon>
        <taxon>Frigidibacter</taxon>
    </lineage>
</organism>
<evidence type="ECO:0000256" key="3">
    <source>
        <dbReference type="SAM" id="Coils"/>
    </source>
</evidence>
<dbReference type="STRING" id="1335048.AKL17_1650"/>
<feature type="signal peptide" evidence="2">
    <location>
        <begin position="1"/>
        <end position="24"/>
    </location>
</feature>
<dbReference type="Proteomes" id="UP000076128">
    <property type="component" value="Chromosome"/>
</dbReference>
<dbReference type="GO" id="GO:0005886">
    <property type="term" value="C:plasma membrane"/>
    <property type="evidence" value="ECO:0007669"/>
    <property type="project" value="UniProtKB-SubCell"/>
</dbReference>